<protein>
    <submittedName>
        <fullName evidence="4">ABC transporter ATP-binding protein</fullName>
    </submittedName>
</protein>
<dbReference type="Gene3D" id="3.40.50.300">
    <property type="entry name" value="P-loop containing nucleotide triphosphate hydrolases"/>
    <property type="match status" value="1"/>
</dbReference>
<dbReference type="AlphaFoldDB" id="A0A1U7ND17"/>
<dbReference type="GO" id="GO:0005886">
    <property type="term" value="C:plasma membrane"/>
    <property type="evidence" value="ECO:0007669"/>
    <property type="project" value="TreeGrafter"/>
</dbReference>
<dbReference type="GO" id="GO:0005524">
    <property type="term" value="F:ATP binding"/>
    <property type="evidence" value="ECO:0007669"/>
    <property type="project" value="UniProtKB-KW"/>
</dbReference>
<dbReference type="InterPro" id="IPR027417">
    <property type="entry name" value="P-loop_NTPase"/>
</dbReference>
<evidence type="ECO:0000313" key="5">
    <source>
        <dbReference type="Proteomes" id="UP000186341"/>
    </source>
</evidence>
<keyword evidence="5" id="KW-1185">Reference proteome</keyword>
<organism evidence="4 5">
    <name type="scientific">Ileibacterium valens</name>
    <dbReference type="NCBI Taxonomy" id="1862668"/>
    <lineage>
        <taxon>Bacteria</taxon>
        <taxon>Bacillati</taxon>
        <taxon>Bacillota</taxon>
        <taxon>Erysipelotrichia</taxon>
        <taxon>Erysipelotrichales</taxon>
        <taxon>Erysipelotrichaceae</taxon>
        <taxon>Ileibacterium</taxon>
    </lineage>
</organism>
<dbReference type="EMBL" id="MPJW01000260">
    <property type="protein sequence ID" value="OLU36750.1"/>
    <property type="molecule type" value="Genomic_DNA"/>
</dbReference>
<dbReference type="PROSITE" id="PS50893">
    <property type="entry name" value="ABC_TRANSPORTER_2"/>
    <property type="match status" value="1"/>
</dbReference>
<dbReference type="GeneID" id="82203843"/>
<dbReference type="InterPro" id="IPR003439">
    <property type="entry name" value="ABC_transporter-like_ATP-bd"/>
</dbReference>
<gene>
    <name evidence="4" type="ORF">BO222_11950</name>
</gene>
<dbReference type="InterPro" id="IPR015854">
    <property type="entry name" value="ABC_transpr_LolD-like"/>
</dbReference>
<evidence type="ECO:0000256" key="1">
    <source>
        <dbReference type="ARBA" id="ARBA00022741"/>
    </source>
</evidence>
<dbReference type="PANTHER" id="PTHR24220">
    <property type="entry name" value="IMPORT ATP-BINDING PROTEIN"/>
    <property type="match status" value="1"/>
</dbReference>
<keyword evidence="1" id="KW-0547">Nucleotide-binding</keyword>
<dbReference type="Pfam" id="PF00005">
    <property type="entry name" value="ABC_tran"/>
    <property type="match status" value="1"/>
</dbReference>
<reference evidence="4 5" key="1">
    <citation type="submission" date="2016-11" db="EMBL/GenBank/DDBJ databases">
        <title>Description of two novel members of the family Erysipelotrichaceae: Ileibacterium lipovorans gen. nov., sp. nov. and Dubosiella newyorkensis, gen. nov., sp. nov.</title>
        <authorList>
            <person name="Cox L.M."/>
            <person name="Sohn J."/>
            <person name="Tyrrell K.L."/>
            <person name="Citron D.M."/>
            <person name="Lawson P.A."/>
            <person name="Patel N.B."/>
            <person name="Iizumi T."/>
            <person name="Perez-Perez G.I."/>
            <person name="Goldstein E.J."/>
            <person name="Blaser M.J."/>
        </authorList>
    </citation>
    <scope>NUCLEOTIDE SEQUENCE [LARGE SCALE GENOMIC DNA]</scope>
    <source>
        <strain evidence="4 5">NYU-BL-A3</strain>
    </source>
</reference>
<dbReference type="PANTHER" id="PTHR24220:SF692">
    <property type="entry name" value="ABC TRANSPORTER DOMAIN-CONTAINING PROTEIN"/>
    <property type="match status" value="1"/>
</dbReference>
<dbReference type="GO" id="GO:0022857">
    <property type="term" value="F:transmembrane transporter activity"/>
    <property type="evidence" value="ECO:0007669"/>
    <property type="project" value="TreeGrafter"/>
</dbReference>
<accession>A0A1U7ND17</accession>
<evidence type="ECO:0000259" key="3">
    <source>
        <dbReference type="PROSITE" id="PS50893"/>
    </source>
</evidence>
<dbReference type="InterPro" id="IPR003593">
    <property type="entry name" value="AAA+_ATPase"/>
</dbReference>
<sequence length="249" mass="27711">MLELNNCSVIFNEGSTLEKKALDGLSVHIKPGEFVTILGSNGAGKSTFFNVISGKAPLKNGKIILDGQDITSQKPHQRSKIIGRLYQDPSQGTAPHLTVEENLALANSGNRGKLSFAIRKQEREKFRDLLKELDMGLEERMGTPIGLLSGGQRQSIALMMAVLNPPKLMLLDEHTAALDPKTAKKVLELTNKYIRSEKITALMITHNMRDALENGDRLLIFQDGKITHDFSGEEKKRLQLKDLIEYYDV</sequence>
<dbReference type="RefSeq" id="WP_075820984.1">
    <property type="nucleotide sequence ID" value="NZ_CAPNHH010000001.1"/>
</dbReference>
<name>A0A1U7ND17_9FIRM</name>
<dbReference type="SUPFAM" id="SSF52540">
    <property type="entry name" value="P-loop containing nucleoside triphosphate hydrolases"/>
    <property type="match status" value="1"/>
</dbReference>
<feature type="domain" description="ABC transporter" evidence="3">
    <location>
        <begin position="4"/>
        <end position="248"/>
    </location>
</feature>
<evidence type="ECO:0000313" key="4">
    <source>
        <dbReference type="EMBL" id="OLU36750.1"/>
    </source>
</evidence>
<proteinExistence type="predicted"/>
<dbReference type="Proteomes" id="UP000186341">
    <property type="component" value="Unassembled WGS sequence"/>
</dbReference>
<dbReference type="SMART" id="SM00382">
    <property type="entry name" value="AAA"/>
    <property type="match status" value="1"/>
</dbReference>
<dbReference type="GO" id="GO:0016887">
    <property type="term" value="F:ATP hydrolysis activity"/>
    <property type="evidence" value="ECO:0007669"/>
    <property type="project" value="InterPro"/>
</dbReference>
<dbReference type="OrthoDB" id="9776369at2"/>
<keyword evidence="2 4" id="KW-0067">ATP-binding</keyword>
<evidence type="ECO:0000256" key="2">
    <source>
        <dbReference type="ARBA" id="ARBA00022840"/>
    </source>
</evidence>
<comment type="caution">
    <text evidence="4">The sequence shown here is derived from an EMBL/GenBank/DDBJ whole genome shotgun (WGS) entry which is preliminary data.</text>
</comment>